<organism evidence="1 2">
    <name type="scientific">Pisum sativum</name>
    <name type="common">Garden pea</name>
    <name type="synonym">Lathyrus oleraceus</name>
    <dbReference type="NCBI Taxonomy" id="3888"/>
    <lineage>
        <taxon>Eukaryota</taxon>
        <taxon>Viridiplantae</taxon>
        <taxon>Streptophyta</taxon>
        <taxon>Embryophyta</taxon>
        <taxon>Tracheophyta</taxon>
        <taxon>Spermatophyta</taxon>
        <taxon>Magnoliopsida</taxon>
        <taxon>eudicotyledons</taxon>
        <taxon>Gunneridae</taxon>
        <taxon>Pentapetalae</taxon>
        <taxon>rosids</taxon>
        <taxon>fabids</taxon>
        <taxon>Fabales</taxon>
        <taxon>Fabaceae</taxon>
        <taxon>Papilionoideae</taxon>
        <taxon>50 kb inversion clade</taxon>
        <taxon>NPAAA clade</taxon>
        <taxon>Hologalegina</taxon>
        <taxon>IRL clade</taxon>
        <taxon>Fabeae</taxon>
        <taxon>Lathyrus</taxon>
    </lineage>
</organism>
<sequence>MLSTGRGSRPPLQDGYHTKLMACPIEDVRDINESKYLWKITVRIRDLWSVKSVYNKEHFKMVLVYAKQPLIVSSYGTTSAKVTDFPDIPLNHLKLISLRSIIARRFQPDFLVDVIGGVTEIIQTQMNAENNKYKVIFSITDMSKSLVQCTIWGELASQLYNYYNTNKDVDNVIVLLQNARIKRAQDIDKFLWKAGILSLAEINNLQNISETTCVIVDVLENFEVGQSGWYYDGCGESTRSVALKDGKLKCFANHGTDEPVPRCLFELDDY</sequence>
<protein>
    <submittedName>
        <fullName evidence="1">Uncharacterized protein</fullName>
    </submittedName>
</protein>
<gene>
    <name evidence="1" type="ORF">KIW84_042003</name>
</gene>
<dbReference type="EMBL" id="JAMSHJ010000004">
    <property type="protein sequence ID" value="KAI5417214.1"/>
    <property type="molecule type" value="Genomic_DNA"/>
</dbReference>
<name>A0A9D4XBU2_PEA</name>
<dbReference type="SUPFAM" id="SSF50249">
    <property type="entry name" value="Nucleic acid-binding proteins"/>
    <property type="match status" value="1"/>
</dbReference>
<dbReference type="Proteomes" id="UP001058974">
    <property type="component" value="Chromosome 4"/>
</dbReference>
<evidence type="ECO:0000313" key="2">
    <source>
        <dbReference type="Proteomes" id="UP001058974"/>
    </source>
</evidence>
<dbReference type="Gene3D" id="2.40.50.140">
    <property type="entry name" value="Nucleic acid-binding proteins"/>
    <property type="match status" value="1"/>
</dbReference>
<dbReference type="CDD" id="cd04481">
    <property type="entry name" value="RPA1_DBD_B_like"/>
    <property type="match status" value="1"/>
</dbReference>
<dbReference type="AlphaFoldDB" id="A0A9D4XBU2"/>
<reference evidence="1 2" key="1">
    <citation type="journal article" date="2022" name="Nat. Genet.">
        <title>Improved pea reference genome and pan-genome highlight genomic features and evolutionary characteristics.</title>
        <authorList>
            <person name="Yang T."/>
            <person name="Liu R."/>
            <person name="Luo Y."/>
            <person name="Hu S."/>
            <person name="Wang D."/>
            <person name="Wang C."/>
            <person name="Pandey M.K."/>
            <person name="Ge S."/>
            <person name="Xu Q."/>
            <person name="Li N."/>
            <person name="Li G."/>
            <person name="Huang Y."/>
            <person name="Saxena R.K."/>
            <person name="Ji Y."/>
            <person name="Li M."/>
            <person name="Yan X."/>
            <person name="He Y."/>
            <person name="Liu Y."/>
            <person name="Wang X."/>
            <person name="Xiang C."/>
            <person name="Varshney R.K."/>
            <person name="Ding H."/>
            <person name="Gao S."/>
            <person name="Zong X."/>
        </authorList>
    </citation>
    <scope>NUCLEOTIDE SEQUENCE [LARGE SCALE GENOMIC DNA]</scope>
    <source>
        <strain evidence="1 2">cv. Zhongwan 6</strain>
    </source>
</reference>
<dbReference type="InterPro" id="IPR012340">
    <property type="entry name" value="NA-bd_OB-fold"/>
</dbReference>
<dbReference type="Gramene" id="Psat04G0200300-T1">
    <property type="protein sequence ID" value="KAI5417214.1"/>
    <property type="gene ID" value="KIW84_042003"/>
</dbReference>
<comment type="caution">
    <text evidence="1">The sequence shown here is derived from an EMBL/GenBank/DDBJ whole genome shotgun (WGS) entry which is preliminary data.</text>
</comment>
<evidence type="ECO:0000313" key="1">
    <source>
        <dbReference type="EMBL" id="KAI5417214.1"/>
    </source>
</evidence>
<keyword evidence="2" id="KW-1185">Reference proteome</keyword>
<accession>A0A9D4XBU2</accession>
<proteinExistence type="predicted"/>